<dbReference type="InterPro" id="IPR005269">
    <property type="entry name" value="LOG"/>
</dbReference>
<dbReference type="eggNOG" id="ENOG502QSR9">
    <property type="taxonomic scope" value="Eukaryota"/>
</dbReference>
<dbReference type="AlphaFoldDB" id="W9W4S0"/>
<protein>
    <recommendedName>
        <fullName evidence="4">Lysine decarboxylase</fullName>
    </recommendedName>
</protein>
<evidence type="ECO:0008006" key="4">
    <source>
        <dbReference type="Google" id="ProtNLM"/>
    </source>
</evidence>
<dbReference type="Proteomes" id="UP000019473">
    <property type="component" value="Unassembled WGS sequence"/>
</dbReference>
<proteinExistence type="predicted"/>
<dbReference type="PANTHER" id="PTHR31223">
    <property type="entry name" value="LOG FAMILY PROTEIN YJL055W"/>
    <property type="match status" value="1"/>
</dbReference>
<dbReference type="GO" id="GO:0009691">
    <property type="term" value="P:cytokinin biosynthetic process"/>
    <property type="evidence" value="ECO:0007669"/>
    <property type="project" value="InterPro"/>
</dbReference>
<feature type="region of interest" description="Disordered" evidence="1">
    <location>
        <begin position="80"/>
        <end position="123"/>
    </location>
</feature>
<comment type="caution">
    <text evidence="2">The sequence shown here is derived from an EMBL/GenBank/DDBJ whole genome shotgun (WGS) entry which is preliminary data.</text>
</comment>
<dbReference type="OrthoDB" id="414463at2759"/>
<feature type="compositionally biased region" description="Basic and acidic residues" evidence="1">
    <location>
        <begin position="100"/>
        <end position="116"/>
    </location>
</feature>
<dbReference type="STRING" id="1182544.W9W4S0"/>
<organism evidence="2 3">
    <name type="scientific">Cladophialophora yegresii CBS 114405</name>
    <dbReference type="NCBI Taxonomy" id="1182544"/>
    <lineage>
        <taxon>Eukaryota</taxon>
        <taxon>Fungi</taxon>
        <taxon>Dikarya</taxon>
        <taxon>Ascomycota</taxon>
        <taxon>Pezizomycotina</taxon>
        <taxon>Eurotiomycetes</taxon>
        <taxon>Chaetothyriomycetidae</taxon>
        <taxon>Chaetothyriales</taxon>
        <taxon>Herpotrichiellaceae</taxon>
        <taxon>Cladophialophora</taxon>
    </lineage>
</organism>
<dbReference type="GeneID" id="19178111"/>
<name>W9W4S0_9EURO</name>
<dbReference type="InterPro" id="IPR031100">
    <property type="entry name" value="LOG_fam"/>
</dbReference>
<dbReference type="RefSeq" id="XP_007755726.1">
    <property type="nucleotide sequence ID" value="XM_007757536.1"/>
</dbReference>
<dbReference type="Pfam" id="PF03641">
    <property type="entry name" value="Lysine_decarbox"/>
    <property type="match status" value="1"/>
</dbReference>
<gene>
    <name evidence="2" type="ORF">A1O7_03517</name>
</gene>
<evidence type="ECO:0000313" key="2">
    <source>
        <dbReference type="EMBL" id="EXJ63072.1"/>
    </source>
</evidence>
<dbReference type="Gene3D" id="3.40.50.450">
    <property type="match status" value="1"/>
</dbReference>
<keyword evidence="3" id="KW-1185">Reference proteome</keyword>
<accession>W9W4S0</accession>
<dbReference type="PANTHER" id="PTHR31223:SF70">
    <property type="entry name" value="LOG FAMILY PROTEIN YJL055W"/>
    <property type="match status" value="1"/>
</dbReference>
<dbReference type="NCBIfam" id="TIGR00730">
    <property type="entry name" value="Rossman fold protein, TIGR00730 family"/>
    <property type="match status" value="1"/>
</dbReference>
<reference evidence="2 3" key="1">
    <citation type="submission" date="2013-03" db="EMBL/GenBank/DDBJ databases">
        <title>The Genome Sequence of Cladophialophora yegresii CBS 114405.</title>
        <authorList>
            <consortium name="The Broad Institute Genomics Platform"/>
            <person name="Cuomo C."/>
            <person name="de Hoog S."/>
            <person name="Gorbushina A."/>
            <person name="Walker B."/>
            <person name="Young S.K."/>
            <person name="Zeng Q."/>
            <person name="Gargeya S."/>
            <person name="Fitzgerald M."/>
            <person name="Haas B."/>
            <person name="Abouelleil A."/>
            <person name="Allen A.W."/>
            <person name="Alvarado L."/>
            <person name="Arachchi H.M."/>
            <person name="Berlin A.M."/>
            <person name="Chapman S.B."/>
            <person name="Gainer-Dewar J."/>
            <person name="Goldberg J."/>
            <person name="Griggs A."/>
            <person name="Gujja S."/>
            <person name="Hansen M."/>
            <person name="Howarth C."/>
            <person name="Imamovic A."/>
            <person name="Ireland A."/>
            <person name="Larimer J."/>
            <person name="McCowan C."/>
            <person name="Murphy C."/>
            <person name="Pearson M."/>
            <person name="Poon T.W."/>
            <person name="Priest M."/>
            <person name="Roberts A."/>
            <person name="Saif S."/>
            <person name="Shea T."/>
            <person name="Sisk P."/>
            <person name="Sykes S."/>
            <person name="Wortman J."/>
            <person name="Nusbaum C."/>
            <person name="Birren B."/>
        </authorList>
    </citation>
    <scope>NUCLEOTIDE SEQUENCE [LARGE SCALE GENOMIC DNA]</scope>
    <source>
        <strain evidence="2 3">CBS 114405</strain>
    </source>
</reference>
<evidence type="ECO:0000313" key="3">
    <source>
        <dbReference type="Proteomes" id="UP000019473"/>
    </source>
</evidence>
<dbReference type="VEuPathDB" id="FungiDB:A1O7_03517"/>
<dbReference type="FunFam" id="3.40.50.450:FF:000018">
    <property type="entry name" value="Lysine decarboxylase-like protein"/>
    <property type="match status" value="1"/>
</dbReference>
<dbReference type="SUPFAM" id="SSF102405">
    <property type="entry name" value="MCP/YpsA-like"/>
    <property type="match status" value="1"/>
</dbReference>
<dbReference type="HOGENOM" id="CLU_058336_1_0_1"/>
<dbReference type="GO" id="GO:0016799">
    <property type="term" value="F:hydrolase activity, hydrolyzing N-glycosyl compounds"/>
    <property type="evidence" value="ECO:0007669"/>
    <property type="project" value="TreeGrafter"/>
</dbReference>
<evidence type="ECO:0000256" key="1">
    <source>
        <dbReference type="SAM" id="MobiDB-lite"/>
    </source>
</evidence>
<dbReference type="EMBL" id="AMGW01000002">
    <property type="protein sequence ID" value="EXJ63072.1"/>
    <property type="molecule type" value="Genomic_DNA"/>
</dbReference>
<sequence>MPASQEKGTVPVVCVFCASSPGIDPVHLESARKLGKSLHEAGYQLVYGGGTMGIMGEVSRTLVSLSGPRSVHGIIPRALIRSEKDPNARENTSTSNGGPKRAERTMSSEELQRIDSNEDPDAQIVPESEFGRTTIVPDMHTRKRMMANSVQQGGPGSGFVALAGGYGTMEEVMEMVTWNQLGIHQVPIILVNIKGYWNGLLEWIKTAIREGFVGEGAANILVEVKSTEEVIDALKGYQVAPGRYKMDWS</sequence>
<dbReference type="GO" id="GO:0005829">
    <property type="term" value="C:cytosol"/>
    <property type="evidence" value="ECO:0007669"/>
    <property type="project" value="TreeGrafter"/>
</dbReference>